<protein>
    <submittedName>
        <fullName evidence="2">Uncharacterized protein LOC108615227</fullName>
    </submittedName>
</protein>
<dbReference type="Pfam" id="PF00227">
    <property type="entry name" value="Proteasome"/>
    <property type="match status" value="1"/>
</dbReference>
<name>A0ABM1PCX5_DROAR</name>
<dbReference type="RefSeq" id="XP_017865061.1">
    <property type="nucleotide sequence ID" value="XM_018009572.1"/>
</dbReference>
<reference evidence="2" key="3">
    <citation type="submission" date="2025-08" db="UniProtKB">
        <authorList>
            <consortium name="RefSeq"/>
        </authorList>
    </citation>
    <scope>IDENTIFICATION</scope>
    <source>
        <tissue evidence="2">Whole organism</tissue>
    </source>
</reference>
<dbReference type="InterPro" id="IPR029055">
    <property type="entry name" value="Ntn_hydrolases_N"/>
</dbReference>
<proteinExistence type="predicted"/>
<organism evidence="1 2">
    <name type="scientific">Drosophila arizonae</name>
    <name type="common">Fruit fly</name>
    <dbReference type="NCBI Taxonomy" id="7263"/>
    <lineage>
        <taxon>Eukaryota</taxon>
        <taxon>Metazoa</taxon>
        <taxon>Ecdysozoa</taxon>
        <taxon>Arthropoda</taxon>
        <taxon>Hexapoda</taxon>
        <taxon>Insecta</taxon>
        <taxon>Pterygota</taxon>
        <taxon>Neoptera</taxon>
        <taxon>Endopterygota</taxon>
        <taxon>Diptera</taxon>
        <taxon>Brachycera</taxon>
        <taxon>Muscomorpha</taxon>
        <taxon>Ephydroidea</taxon>
        <taxon>Drosophilidae</taxon>
        <taxon>Drosophila</taxon>
    </lineage>
</organism>
<reference evidence="1" key="2">
    <citation type="journal article" date="2016" name="G3 (Bethesda)">
        <title>Genome Evolution in Three Species of Cactophilic Drosophila.</title>
        <authorList>
            <person name="Sanchez-Flores A."/>
            <person name="Penazola F."/>
            <person name="Carpinteyro-Ponce J."/>
            <person name="Nazario-Yepiz N."/>
            <person name="Abreu-Goodger C."/>
            <person name="Machado C.A."/>
            <person name="Markow T.A."/>
        </authorList>
    </citation>
    <scope>NUCLEOTIDE SEQUENCE [LARGE SCALE GENOMIC DNA]</scope>
</reference>
<dbReference type="InterPro" id="IPR001353">
    <property type="entry name" value="Proteasome_sua/b"/>
</dbReference>
<evidence type="ECO:0000313" key="1">
    <source>
        <dbReference type="Proteomes" id="UP000694904"/>
    </source>
</evidence>
<accession>A0ABM1PCX5</accession>
<evidence type="ECO:0000313" key="2">
    <source>
        <dbReference type="RefSeq" id="XP_017865061.1"/>
    </source>
</evidence>
<dbReference type="GeneID" id="108615227"/>
<reference evidence="1" key="1">
    <citation type="journal article" date="1997" name="Nucleic Acids Res.">
        <title>tRNAscan-SE: a program for improved detection of transfer RNA genes in genomic sequence.</title>
        <authorList>
            <person name="Lowe T.M."/>
            <person name="Eddy S.R."/>
        </authorList>
    </citation>
    <scope>NUCLEOTIDE SEQUENCE [LARGE SCALE GENOMIC DNA]</scope>
</reference>
<dbReference type="SUPFAM" id="SSF56235">
    <property type="entry name" value="N-terminal nucleophile aminohydrolases (Ntn hydrolases)"/>
    <property type="match status" value="1"/>
</dbReference>
<keyword evidence="1" id="KW-1185">Reference proteome</keyword>
<dbReference type="Gene3D" id="3.60.20.10">
    <property type="entry name" value="Glutamine Phosphoribosylpyrophosphate, subunit 1, domain 1"/>
    <property type="match status" value="1"/>
</dbReference>
<gene>
    <name evidence="2" type="primary">LOC108615227</name>
</gene>
<sequence length="205" mass="22289">MSSSKEKAKKERSPKAPSHGSVMVGVSFDDGIILAVNSVNNLIYYLDDQIYCCANSAGYDREMLVDASSKLESSRASNSRILVSQVVELISRLSDKANPTELLLAGEDVTGLYLVTMAASQPISLVNFAAMGDGATGQTGPAEYLKNHWQPAMSLKQAEALARHTVTLGGGQRLCADVCIVFKRPPAPLRMERLTSLRYHNQKKR</sequence>
<dbReference type="Proteomes" id="UP000694904">
    <property type="component" value="Chromosome 5"/>
</dbReference>